<proteinExistence type="predicted"/>
<evidence type="ECO:0000313" key="1">
    <source>
        <dbReference type="EMBL" id="SGY77562.1"/>
    </source>
</evidence>
<reference evidence="1 2" key="1">
    <citation type="submission" date="2016-11" db="EMBL/GenBank/DDBJ databases">
        <authorList>
            <person name="Jaros S."/>
            <person name="Januszkiewicz K."/>
            <person name="Wedrychowicz H."/>
        </authorList>
    </citation>
    <scope>NUCLEOTIDE SEQUENCE [LARGE SCALE GENOMIC DNA]</scope>
</reference>
<dbReference type="AlphaFoldDB" id="A0A2X0MFK4"/>
<protein>
    <submittedName>
        <fullName evidence="1">BQ5605_C005g03669 protein</fullName>
    </submittedName>
</protein>
<keyword evidence="2" id="KW-1185">Reference proteome</keyword>
<sequence>MTHSAKRTPRAQVSYHLELVASLSFSFLLLEDTKRWPL</sequence>
<name>A0A2X0MFK4_9BASI</name>
<gene>
    <name evidence="1" type="primary">BQ5605_C005g03669</name>
    <name evidence="1" type="ORF">BQ5605_C005G03669</name>
</gene>
<organism evidence="1 2">
    <name type="scientific">Microbotryum silenes-dioicae</name>
    <dbReference type="NCBI Taxonomy" id="796604"/>
    <lineage>
        <taxon>Eukaryota</taxon>
        <taxon>Fungi</taxon>
        <taxon>Dikarya</taxon>
        <taxon>Basidiomycota</taxon>
        <taxon>Pucciniomycotina</taxon>
        <taxon>Microbotryomycetes</taxon>
        <taxon>Microbotryales</taxon>
        <taxon>Microbotryaceae</taxon>
        <taxon>Microbotryum</taxon>
    </lineage>
</organism>
<dbReference type="EMBL" id="FQNC01000047">
    <property type="protein sequence ID" value="SGY77562.1"/>
    <property type="molecule type" value="Genomic_DNA"/>
</dbReference>
<accession>A0A2X0MFK4</accession>
<dbReference type="Proteomes" id="UP000249464">
    <property type="component" value="Unassembled WGS sequence"/>
</dbReference>
<evidence type="ECO:0000313" key="2">
    <source>
        <dbReference type="Proteomes" id="UP000249464"/>
    </source>
</evidence>